<comment type="caution">
    <text evidence="1">The sequence shown here is derived from an EMBL/GenBank/DDBJ whole genome shotgun (WGS) entry which is preliminary data.</text>
</comment>
<evidence type="ECO:0000313" key="1">
    <source>
        <dbReference type="EMBL" id="MBM6738145.1"/>
    </source>
</evidence>
<dbReference type="RefSeq" id="WP_205156013.1">
    <property type="nucleotide sequence ID" value="NZ_JACLYY010000007.1"/>
</dbReference>
<dbReference type="InterPro" id="IPR010388">
    <property type="entry name" value="Anaerobic_Co-chelatase"/>
</dbReference>
<accession>A0ABS2E950</accession>
<protein>
    <submittedName>
        <fullName evidence="1">Sirohydrochlorin cobaltochelatase</fullName>
    </submittedName>
</protein>
<evidence type="ECO:0000313" key="2">
    <source>
        <dbReference type="Proteomes" id="UP000716906"/>
    </source>
</evidence>
<reference evidence="1 2" key="1">
    <citation type="journal article" date="2021" name="Sci. Rep.">
        <title>The distribution of antibiotic resistance genes in chicken gut microbiota commensals.</title>
        <authorList>
            <person name="Juricova H."/>
            <person name="Matiasovicova J."/>
            <person name="Kubasova T."/>
            <person name="Cejkova D."/>
            <person name="Rychlik I."/>
        </authorList>
    </citation>
    <scope>NUCLEOTIDE SEQUENCE [LARGE SCALE GENOMIC DNA]</scope>
    <source>
        <strain evidence="1 2">An773</strain>
    </source>
</reference>
<name>A0ABS2E950_9FIRM</name>
<sequence>MEHRGLLVVSFGTSYPETRKKNIEHIESLLSAAFRDRTFYHAYTSGMIRRKLRERDQLLIPSVKEAVQAALEDGVRDLLVQPTHIMNGIENDQMKEDVQSFADQFDRISIGAPLISSTEDQFAVIEALMGELPSLSYQEALVFMGHGSTHYANTLYAALDYAFKQAGHPGVYVGTVEAFPDARAVLSQLREKDIRRVYLTPFMLVAGDHACNDLAGEDEDSWDSIFKAEGYETCCILKGLGEYDGICDLYVRHALQALL</sequence>
<dbReference type="Pfam" id="PF06180">
    <property type="entry name" value="CbiK"/>
    <property type="match status" value="1"/>
</dbReference>
<dbReference type="CDD" id="cd03413">
    <property type="entry name" value="CbiK_C"/>
    <property type="match status" value="1"/>
</dbReference>
<dbReference type="PIRSF" id="PIRSF033579">
    <property type="entry name" value="Anaer_Co_chel"/>
    <property type="match status" value="1"/>
</dbReference>
<dbReference type="SUPFAM" id="SSF53800">
    <property type="entry name" value="Chelatase"/>
    <property type="match status" value="1"/>
</dbReference>
<dbReference type="EMBL" id="JACLYY010000007">
    <property type="protein sequence ID" value="MBM6738145.1"/>
    <property type="molecule type" value="Genomic_DNA"/>
</dbReference>
<proteinExistence type="predicted"/>
<dbReference type="Gene3D" id="3.40.50.1400">
    <property type="match status" value="2"/>
</dbReference>
<gene>
    <name evidence="1" type="ORF">H7U36_08550</name>
</gene>
<organism evidence="1 2">
    <name type="scientific">Faecalicatena fissicatena</name>
    <dbReference type="NCBI Taxonomy" id="290055"/>
    <lineage>
        <taxon>Bacteria</taxon>
        <taxon>Bacillati</taxon>
        <taxon>Bacillota</taxon>
        <taxon>Clostridia</taxon>
        <taxon>Lachnospirales</taxon>
        <taxon>Lachnospiraceae</taxon>
        <taxon>Faecalicatena</taxon>
    </lineage>
</organism>
<keyword evidence="2" id="KW-1185">Reference proteome</keyword>
<dbReference type="Proteomes" id="UP000716906">
    <property type="component" value="Unassembled WGS sequence"/>
</dbReference>